<keyword evidence="1 6" id="KW-0963">Cytoplasm</keyword>
<sequence>MNPATQLADGIATLGLSITESNQARLLQYLALIQKWNRVHNLTAVREPEAMLALHVLDSLAVLPHIGGSRIADVGSGAGLPGIPVALARPEWRVVLVESNHKKAAFLQQARIELGLENVEVIGERMEGVRSNAGFNTVISRAFSDLADFVKLAGHLCARGEEQGTDCGRLVAMKGVYPHEELAQLPETFIVDNILSLTIPGLRAKRHLVVLKRAGQ</sequence>
<comment type="caution">
    <text evidence="6">Lacks conserved residue(s) required for the propagation of feature annotation.</text>
</comment>
<dbReference type="PANTHER" id="PTHR31760">
    <property type="entry name" value="S-ADENOSYL-L-METHIONINE-DEPENDENT METHYLTRANSFERASES SUPERFAMILY PROTEIN"/>
    <property type="match status" value="1"/>
</dbReference>
<proteinExistence type="inferred from homology"/>
<keyword evidence="4 6" id="KW-0808">Transferase</keyword>
<keyword evidence="2 6" id="KW-0698">rRNA processing</keyword>
<feature type="binding site" evidence="6">
    <location>
        <position position="75"/>
    </location>
    <ligand>
        <name>S-adenosyl-L-methionine</name>
        <dbReference type="ChEBI" id="CHEBI:59789"/>
    </ligand>
</feature>
<dbReference type="SUPFAM" id="SSF53335">
    <property type="entry name" value="S-adenosyl-L-methionine-dependent methyltransferases"/>
    <property type="match status" value="1"/>
</dbReference>
<evidence type="ECO:0000313" key="7">
    <source>
        <dbReference type="EMBL" id="SEG01061.1"/>
    </source>
</evidence>
<accession>A0A1H5WNY4</accession>
<keyword evidence="5 6" id="KW-0949">S-adenosyl-L-methionine</keyword>
<feature type="binding site" evidence="6">
    <location>
        <position position="80"/>
    </location>
    <ligand>
        <name>S-adenosyl-L-methionine</name>
        <dbReference type="ChEBI" id="CHEBI:59789"/>
    </ligand>
</feature>
<dbReference type="GO" id="GO:0070043">
    <property type="term" value="F:rRNA (guanine-N7-)-methyltransferase activity"/>
    <property type="evidence" value="ECO:0007669"/>
    <property type="project" value="UniProtKB-UniRule"/>
</dbReference>
<dbReference type="SMR" id="A0A1H5WNY4"/>
<dbReference type="Proteomes" id="UP000236751">
    <property type="component" value="Unassembled WGS sequence"/>
</dbReference>
<dbReference type="Pfam" id="PF02527">
    <property type="entry name" value="GidB"/>
    <property type="match status" value="1"/>
</dbReference>
<dbReference type="EMBL" id="FNVK01000022">
    <property type="protein sequence ID" value="SEG01061.1"/>
    <property type="molecule type" value="Genomic_DNA"/>
</dbReference>
<reference evidence="7 8" key="1">
    <citation type="submission" date="2016-10" db="EMBL/GenBank/DDBJ databases">
        <authorList>
            <person name="de Groot N.N."/>
        </authorList>
    </citation>
    <scope>NUCLEOTIDE SEQUENCE [LARGE SCALE GENOMIC DNA]</scope>
    <source>
        <strain evidence="7 8">Nl13</strain>
    </source>
</reference>
<evidence type="ECO:0000256" key="4">
    <source>
        <dbReference type="ARBA" id="ARBA00022679"/>
    </source>
</evidence>
<evidence type="ECO:0000313" key="8">
    <source>
        <dbReference type="Proteomes" id="UP000236751"/>
    </source>
</evidence>
<dbReference type="InterPro" id="IPR003682">
    <property type="entry name" value="rRNA_ssu_MeTfrase_G"/>
</dbReference>
<dbReference type="InterPro" id="IPR029063">
    <property type="entry name" value="SAM-dependent_MTases_sf"/>
</dbReference>
<comment type="function">
    <text evidence="6">Specifically methylates the N7 position of guanine in position 527 of 16S rRNA.</text>
</comment>
<dbReference type="NCBIfam" id="TIGR00138">
    <property type="entry name" value="rsmG_gidB"/>
    <property type="match status" value="1"/>
</dbReference>
<dbReference type="Gene3D" id="3.40.50.150">
    <property type="entry name" value="Vaccinia Virus protein VP39"/>
    <property type="match status" value="1"/>
</dbReference>
<evidence type="ECO:0000256" key="3">
    <source>
        <dbReference type="ARBA" id="ARBA00022603"/>
    </source>
</evidence>
<gene>
    <name evidence="6" type="primary">rsmG</name>
    <name evidence="7" type="ORF">SAMN05216403_1223</name>
</gene>
<evidence type="ECO:0000256" key="1">
    <source>
        <dbReference type="ARBA" id="ARBA00022490"/>
    </source>
</evidence>
<evidence type="ECO:0000256" key="5">
    <source>
        <dbReference type="ARBA" id="ARBA00022691"/>
    </source>
</evidence>
<comment type="catalytic activity">
    <reaction evidence="6">
        <text>guanosine(527) in 16S rRNA + S-adenosyl-L-methionine = N(7)-methylguanosine(527) in 16S rRNA + S-adenosyl-L-homocysteine</text>
        <dbReference type="Rhea" id="RHEA:42732"/>
        <dbReference type="Rhea" id="RHEA-COMP:10209"/>
        <dbReference type="Rhea" id="RHEA-COMP:10210"/>
        <dbReference type="ChEBI" id="CHEBI:57856"/>
        <dbReference type="ChEBI" id="CHEBI:59789"/>
        <dbReference type="ChEBI" id="CHEBI:74269"/>
        <dbReference type="ChEBI" id="CHEBI:74480"/>
        <dbReference type="EC" id="2.1.1.170"/>
    </reaction>
</comment>
<organism evidence="7 8">
    <name type="scientific">Nitrosospira multiformis (strain ATCC 25196 / NCIMB 11849 / C 71)</name>
    <dbReference type="NCBI Taxonomy" id="323848"/>
    <lineage>
        <taxon>Bacteria</taxon>
        <taxon>Pseudomonadati</taxon>
        <taxon>Pseudomonadota</taxon>
        <taxon>Betaproteobacteria</taxon>
        <taxon>Nitrosomonadales</taxon>
        <taxon>Nitrosomonadaceae</taxon>
        <taxon>Nitrosospira</taxon>
    </lineage>
</organism>
<feature type="binding site" evidence="6">
    <location>
        <position position="141"/>
    </location>
    <ligand>
        <name>S-adenosyl-L-methionine</name>
        <dbReference type="ChEBI" id="CHEBI:59789"/>
    </ligand>
</feature>
<dbReference type="CDD" id="cd02440">
    <property type="entry name" value="AdoMet_MTases"/>
    <property type="match status" value="1"/>
</dbReference>
<keyword evidence="3 6" id="KW-0489">Methyltransferase</keyword>
<evidence type="ECO:0000256" key="2">
    <source>
        <dbReference type="ARBA" id="ARBA00022552"/>
    </source>
</evidence>
<dbReference type="PIRSF" id="PIRSF003078">
    <property type="entry name" value="GidB"/>
    <property type="match status" value="1"/>
</dbReference>
<dbReference type="EC" id="2.1.1.170" evidence="6"/>
<evidence type="ECO:0000256" key="6">
    <source>
        <dbReference type="HAMAP-Rule" id="MF_00074"/>
    </source>
</evidence>
<dbReference type="AlphaFoldDB" id="A0A1H5WNY4"/>
<protein>
    <recommendedName>
        <fullName evidence="6">Ribosomal RNA small subunit methyltransferase G</fullName>
        <ecNumber evidence="6">2.1.1.170</ecNumber>
    </recommendedName>
    <alternativeName>
        <fullName evidence="6">16S rRNA 7-methylguanosine methyltransferase</fullName>
        <shortName evidence="6">16S rRNA m7G methyltransferase</shortName>
    </alternativeName>
</protein>
<dbReference type="GO" id="GO:0005829">
    <property type="term" value="C:cytosol"/>
    <property type="evidence" value="ECO:0007669"/>
    <property type="project" value="TreeGrafter"/>
</dbReference>
<comment type="subcellular location">
    <subcellularLocation>
        <location evidence="6">Cytoplasm</location>
    </subcellularLocation>
</comment>
<dbReference type="PANTHER" id="PTHR31760:SF0">
    <property type="entry name" value="S-ADENOSYL-L-METHIONINE-DEPENDENT METHYLTRANSFERASES SUPERFAMILY PROTEIN"/>
    <property type="match status" value="1"/>
</dbReference>
<dbReference type="RefSeq" id="WP_011382041.1">
    <property type="nucleotide sequence ID" value="NC_007614.1"/>
</dbReference>
<name>A0A1H5WNY4_NITMU</name>
<dbReference type="OrthoDB" id="9808773at2"/>
<dbReference type="KEGG" id="nmu:Nmul_A2769"/>
<comment type="similarity">
    <text evidence="6">Belongs to the methyltransferase superfamily. RNA methyltransferase RsmG family.</text>
</comment>
<dbReference type="HAMAP" id="MF_00074">
    <property type="entry name" value="16SrRNA_methyltr_G"/>
    <property type="match status" value="1"/>
</dbReference>